<accession>A0A9P5ZBK4</accession>
<keyword evidence="2" id="KW-0472">Membrane</keyword>
<feature type="compositionally biased region" description="Basic and acidic residues" evidence="1">
    <location>
        <begin position="85"/>
        <end position="100"/>
    </location>
</feature>
<protein>
    <submittedName>
        <fullName evidence="3">Uncharacterized protein</fullName>
    </submittedName>
</protein>
<comment type="caution">
    <text evidence="3">The sequence shown here is derived from an EMBL/GenBank/DDBJ whole genome shotgun (WGS) entry which is preliminary data.</text>
</comment>
<evidence type="ECO:0000256" key="1">
    <source>
        <dbReference type="SAM" id="MobiDB-lite"/>
    </source>
</evidence>
<dbReference type="OrthoDB" id="3198959at2759"/>
<evidence type="ECO:0000256" key="2">
    <source>
        <dbReference type="SAM" id="Phobius"/>
    </source>
</evidence>
<gene>
    <name evidence="3" type="ORF">BDN70DRAFT_850209</name>
</gene>
<evidence type="ECO:0000313" key="3">
    <source>
        <dbReference type="EMBL" id="KAF9484168.1"/>
    </source>
</evidence>
<name>A0A9P5ZBK4_9AGAR</name>
<reference evidence="3" key="1">
    <citation type="submission" date="2020-11" db="EMBL/GenBank/DDBJ databases">
        <authorList>
            <consortium name="DOE Joint Genome Institute"/>
            <person name="Ahrendt S."/>
            <person name="Riley R."/>
            <person name="Andreopoulos W."/>
            <person name="Labutti K."/>
            <person name="Pangilinan J."/>
            <person name="Ruiz-Duenas F.J."/>
            <person name="Barrasa J.M."/>
            <person name="Sanchez-Garcia M."/>
            <person name="Camarero S."/>
            <person name="Miyauchi S."/>
            <person name="Serrano A."/>
            <person name="Linde D."/>
            <person name="Babiker R."/>
            <person name="Drula E."/>
            <person name="Ayuso-Fernandez I."/>
            <person name="Pacheco R."/>
            <person name="Padilla G."/>
            <person name="Ferreira P."/>
            <person name="Barriuso J."/>
            <person name="Kellner H."/>
            <person name="Castanera R."/>
            <person name="Alfaro M."/>
            <person name="Ramirez L."/>
            <person name="Pisabarro A.G."/>
            <person name="Kuo A."/>
            <person name="Tritt A."/>
            <person name="Lipzen A."/>
            <person name="He G."/>
            <person name="Yan M."/>
            <person name="Ng V."/>
            <person name="Cullen D."/>
            <person name="Martin F."/>
            <person name="Rosso M.-N."/>
            <person name="Henrissat B."/>
            <person name="Hibbett D."/>
            <person name="Martinez A.T."/>
            <person name="Grigoriev I.V."/>
        </authorList>
    </citation>
    <scope>NUCLEOTIDE SEQUENCE</scope>
    <source>
        <strain evidence="3">CIRM-BRFM 674</strain>
    </source>
</reference>
<organism evidence="3 4">
    <name type="scientific">Pholiota conissans</name>
    <dbReference type="NCBI Taxonomy" id="109636"/>
    <lineage>
        <taxon>Eukaryota</taxon>
        <taxon>Fungi</taxon>
        <taxon>Dikarya</taxon>
        <taxon>Basidiomycota</taxon>
        <taxon>Agaricomycotina</taxon>
        <taxon>Agaricomycetes</taxon>
        <taxon>Agaricomycetidae</taxon>
        <taxon>Agaricales</taxon>
        <taxon>Agaricineae</taxon>
        <taxon>Strophariaceae</taxon>
        <taxon>Pholiota</taxon>
    </lineage>
</organism>
<sequence>MAPTTGEPKDTTGPEPIGHMPMIILLTTCTLCLIFILWRRADALRKIVSHRLKTFRQTEGPIRLSTDDGPPANEFLEDDYDDDNEHLNDSDDEPLSEHIRKATQAWREPDPSAQSSGEIRNLPSWPTS</sequence>
<keyword evidence="2" id="KW-0812">Transmembrane</keyword>
<feature type="compositionally biased region" description="Polar residues" evidence="1">
    <location>
        <begin position="112"/>
        <end position="128"/>
    </location>
</feature>
<keyword evidence="4" id="KW-1185">Reference proteome</keyword>
<dbReference type="EMBL" id="MU155146">
    <property type="protein sequence ID" value="KAF9484168.1"/>
    <property type="molecule type" value="Genomic_DNA"/>
</dbReference>
<dbReference type="AlphaFoldDB" id="A0A9P5ZBK4"/>
<dbReference type="Proteomes" id="UP000807469">
    <property type="component" value="Unassembled WGS sequence"/>
</dbReference>
<feature type="transmembrane region" description="Helical" evidence="2">
    <location>
        <begin position="20"/>
        <end position="38"/>
    </location>
</feature>
<feature type="compositionally biased region" description="Acidic residues" evidence="1">
    <location>
        <begin position="75"/>
        <end position="84"/>
    </location>
</feature>
<proteinExistence type="predicted"/>
<keyword evidence="2" id="KW-1133">Transmembrane helix</keyword>
<evidence type="ECO:0000313" key="4">
    <source>
        <dbReference type="Proteomes" id="UP000807469"/>
    </source>
</evidence>
<feature type="region of interest" description="Disordered" evidence="1">
    <location>
        <begin position="58"/>
        <end position="128"/>
    </location>
</feature>